<gene>
    <name evidence="1" type="ORF">AVDCRST_MAG84-1794</name>
</gene>
<sequence>MSLEFFELSWTREPSNSILYQNYLLGRVLMQNPPLPTGMLGIGGWRSNN</sequence>
<accession>A0A6J4LD60</accession>
<organism evidence="1">
    <name type="scientific">uncultured Microcoleus sp</name>
    <dbReference type="NCBI Taxonomy" id="259945"/>
    <lineage>
        <taxon>Bacteria</taxon>
        <taxon>Bacillati</taxon>
        <taxon>Cyanobacteriota</taxon>
        <taxon>Cyanophyceae</taxon>
        <taxon>Oscillatoriophycideae</taxon>
        <taxon>Oscillatoriales</taxon>
        <taxon>Microcoleaceae</taxon>
        <taxon>Microcoleus</taxon>
        <taxon>environmental samples</taxon>
    </lineage>
</organism>
<proteinExistence type="predicted"/>
<dbReference type="EMBL" id="CADCTZ010000288">
    <property type="protein sequence ID" value="CAA9329259.1"/>
    <property type="molecule type" value="Genomic_DNA"/>
</dbReference>
<dbReference type="AlphaFoldDB" id="A0A6J4LD60"/>
<name>A0A6J4LD60_9CYAN</name>
<evidence type="ECO:0000313" key="1">
    <source>
        <dbReference type="EMBL" id="CAA9329259.1"/>
    </source>
</evidence>
<protein>
    <submittedName>
        <fullName evidence="1">Uncharacterized protein</fullName>
    </submittedName>
</protein>
<reference evidence="1" key="1">
    <citation type="submission" date="2020-02" db="EMBL/GenBank/DDBJ databases">
        <authorList>
            <person name="Meier V. D."/>
        </authorList>
    </citation>
    <scope>NUCLEOTIDE SEQUENCE</scope>
    <source>
        <strain evidence="1">AVDCRST_MAG84</strain>
    </source>
</reference>